<evidence type="ECO:0000256" key="9">
    <source>
        <dbReference type="ARBA" id="ARBA00023118"/>
    </source>
</evidence>
<proteinExistence type="predicted"/>
<dbReference type="GO" id="GO:0042742">
    <property type="term" value="P:defense response to bacterium"/>
    <property type="evidence" value="ECO:0007669"/>
    <property type="project" value="UniProtKB-ARBA"/>
</dbReference>
<keyword evidence="6" id="KW-0677">Repeat</keyword>
<dbReference type="PROSITE" id="PS50053">
    <property type="entry name" value="UBIQUITIN_2"/>
    <property type="match status" value="2"/>
</dbReference>
<keyword evidence="10" id="KW-1015">Disulfide bond</keyword>
<dbReference type="GO" id="GO:0051240">
    <property type="term" value="P:positive regulation of multicellular organismal process"/>
    <property type="evidence" value="ECO:0007669"/>
    <property type="project" value="UniProtKB-ARBA"/>
</dbReference>
<evidence type="ECO:0000256" key="1">
    <source>
        <dbReference type="ARBA" id="ARBA00004496"/>
    </source>
</evidence>
<evidence type="ECO:0000256" key="7">
    <source>
        <dbReference type="ARBA" id="ARBA00022786"/>
    </source>
</evidence>
<keyword evidence="7" id="KW-0833">Ubl conjugation pathway</keyword>
<dbReference type="InterPro" id="IPR000626">
    <property type="entry name" value="Ubiquitin-like_dom"/>
</dbReference>
<dbReference type="GO" id="GO:0032020">
    <property type="term" value="P:ISG15-protein conjugation"/>
    <property type="evidence" value="ECO:0007669"/>
    <property type="project" value="UniProtKB-ARBA"/>
</dbReference>
<evidence type="ECO:0000256" key="6">
    <source>
        <dbReference type="ARBA" id="ARBA00022737"/>
    </source>
</evidence>
<evidence type="ECO:0000256" key="5">
    <source>
        <dbReference type="ARBA" id="ARBA00022525"/>
    </source>
</evidence>
<dbReference type="AlphaFoldDB" id="A0A4X1W935"/>
<dbReference type="Ensembl" id="ENSSSCT00070059660.1">
    <property type="protein sequence ID" value="ENSSSCP00070050822.1"/>
    <property type="gene ID" value="ENSSSCG00070029677.1"/>
</dbReference>
<evidence type="ECO:0000256" key="11">
    <source>
        <dbReference type="ARBA" id="ARBA00072706"/>
    </source>
</evidence>
<evidence type="ECO:0000313" key="14">
    <source>
        <dbReference type="Ensembl" id="ENSSSCP00070050822.1"/>
    </source>
</evidence>
<dbReference type="SMART" id="SM00213">
    <property type="entry name" value="UBQ"/>
    <property type="match status" value="2"/>
</dbReference>
<dbReference type="Pfam" id="PF00240">
    <property type="entry name" value="ubiquitin"/>
    <property type="match status" value="2"/>
</dbReference>
<dbReference type="SUPFAM" id="SSF54236">
    <property type="entry name" value="Ubiquitin-like"/>
    <property type="match status" value="2"/>
</dbReference>
<name>A0A4X1W935_PIG</name>
<dbReference type="PANTHER" id="PTHR10677:SF16">
    <property type="entry name" value="UBIQUILIN-1"/>
    <property type="match status" value="1"/>
</dbReference>
<reference evidence="14" key="2">
    <citation type="submission" date="2025-08" db="UniProtKB">
        <authorList>
            <consortium name="Ensembl"/>
        </authorList>
    </citation>
    <scope>IDENTIFICATION</scope>
</reference>
<evidence type="ECO:0000256" key="8">
    <source>
        <dbReference type="ARBA" id="ARBA00022799"/>
    </source>
</evidence>
<evidence type="ECO:0000256" key="12">
    <source>
        <dbReference type="ARBA" id="ARBA00075855"/>
    </source>
</evidence>
<dbReference type="GO" id="GO:0051607">
    <property type="term" value="P:defense response to virus"/>
    <property type="evidence" value="ECO:0007669"/>
    <property type="project" value="UniProtKB-KW"/>
</dbReference>
<protein>
    <recommendedName>
        <fullName evidence="11">Ubiquitin-like protein ISG15</fullName>
    </recommendedName>
    <alternativeName>
        <fullName evidence="12">Ubiquitin cross-reactive protein</fullName>
    </alternativeName>
</protein>
<keyword evidence="4" id="KW-1017">Isopeptide bond</keyword>
<dbReference type="Gene3D" id="3.10.20.90">
    <property type="entry name" value="Phosphatidylinositol 3-kinase Catalytic Subunit, Chain A, domain 1"/>
    <property type="match status" value="2"/>
</dbReference>
<dbReference type="Proteomes" id="UP000314985">
    <property type="component" value="Chromosome 6"/>
</dbReference>
<evidence type="ECO:0000256" key="4">
    <source>
        <dbReference type="ARBA" id="ARBA00022499"/>
    </source>
</evidence>
<evidence type="ECO:0000256" key="3">
    <source>
        <dbReference type="ARBA" id="ARBA00022490"/>
    </source>
</evidence>
<comment type="subcellular location">
    <subcellularLocation>
        <location evidence="1">Cytoplasm</location>
    </subcellularLocation>
    <subcellularLocation>
        <location evidence="2">Secreted</location>
    </subcellularLocation>
</comment>
<evidence type="ECO:0000256" key="2">
    <source>
        <dbReference type="ARBA" id="ARBA00004613"/>
    </source>
</evidence>
<organism evidence="14 15">
    <name type="scientific">Sus scrofa</name>
    <name type="common">Pig</name>
    <dbReference type="NCBI Taxonomy" id="9823"/>
    <lineage>
        <taxon>Eukaryota</taxon>
        <taxon>Metazoa</taxon>
        <taxon>Chordata</taxon>
        <taxon>Craniata</taxon>
        <taxon>Vertebrata</taxon>
        <taxon>Euteleostomi</taxon>
        <taxon>Mammalia</taxon>
        <taxon>Eutheria</taxon>
        <taxon>Laurasiatheria</taxon>
        <taxon>Artiodactyla</taxon>
        <taxon>Suina</taxon>
        <taxon>Suidae</taxon>
        <taxon>Sus</taxon>
    </lineage>
</organism>
<dbReference type="FunFam" id="3.10.20.90:FF:000264">
    <property type="entry name" value="ISG15 ubiquitin-like modifier"/>
    <property type="match status" value="1"/>
</dbReference>
<dbReference type="GO" id="GO:0005737">
    <property type="term" value="C:cytoplasm"/>
    <property type="evidence" value="ECO:0007669"/>
    <property type="project" value="UniProtKB-SubCell"/>
</dbReference>
<evidence type="ECO:0000256" key="10">
    <source>
        <dbReference type="ARBA" id="ARBA00023157"/>
    </source>
</evidence>
<reference evidence="14 15" key="1">
    <citation type="submission" date="2017-08" db="EMBL/GenBank/DDBJ databases">
        <title>USMARCv1.0.</title>
        <authorList>
            <person name="Hannum G.I."/>
            <person name="Koren S."/>
            <person name="Schroeder S.G."/>
            <person name="Chin S.C."/>
            <person name="Nonneman D.J."/>
            <person name="Becker S.A."/>
            <person name="Rosen B.D."/>
            <person name="Bickhart D.M."/>
            <person name="Putnam N.H."/>
            <person name="Green R.E."/>
            <person name="Tuggle C.K."/>
            <person name="Liu H."/>
            <person name="Rohrer G.A."/>
            <person name="Warr A."/>
            <person name="Hall R."/>
            <person name="Kim K."/>
            <person name="Hume D.A."/>
            <person name="Talbot R."/>
            <person name="Chow W."/>
            <person name="Howe K."/>
            <person name="Schwartz A.S."/>
            <person name="Watson M."/>
            <person name="Archibald A.L."/>
            <person name="Phillippy A.M."/>
            <person name="Smith T.P.L."/>
        </authorList>
    </citation>
    <scope>NUCLEOTIDE SEQUENCE [LARGE SCALE GENOMIC DNA]</scope>
</reference>
<evidence type="ECO:0000259" key="13">
    <source>
        <dbReference type="PROSITE" id="PS50053"/>
    </source>
</evidence>
<dbReference type="GO" id="GO:0005576">
    <property type="term" value="C:extracellular region"/>
    <property type="evidence" value="ECO:0007669"/>
    <property type="project" value="UniProtKB-SubCell"/>
</dbReference>
<keyword evidence="9" id="KW-0051">Antiviral defense</keyword>
<dbReference type="GO" id="GO:0002682">
    <property type="term" value="P:regulation of immune system process"/>
    <property type="evidence" value="ECO:0007669"/>
    <property type="project" value="UniProtKB-ARBA"/>
</dbReference>
<dbReference type="GO" id="GO:0031386">
    <property type="term" value="F:protein tag activity"/>
    <property type="evidence" value="ECO:0007669"/>
    <property type="project" value="UniProtKB-ARBA"/>
</dbReference>
<dbReference type="InterPro" id="IPR015496">
    <property type="entry name" value="Ubiquilin"/>
</dbReference>
<evidence type="ECO:0000313" key="15">
    <source>
        <dbReference type="Proteomes" id="UP000314985"/>
    </source>
</evidence>
<keyword evidence="3" id="KW-0963">Cytoplasm</keyword>
<keyword evidence="8" id="KW-0702">S-nitrosylation</keyword>
<sequence length="211" mass="23082">MGRELKVKMLGGKEILVPLRDCMMALDLKQQIAREIGVPAFQQRLAHPAGNVLQDGVPLVNQGLGPGSMVLLMVQSFRDPLSILVRNDKGRSNAYEVWLTQTVAELKQQVCQQEGAQADQFWLTFEGKPMEDEHQLGEYDLKPMCTVYMNLRLRGAGQGQGSTPPSASNKAVAKLSVTKCPFFSGQHHLGVSPPFCTHFGETGGEMEEGVG</sequence>
<feature type="domain" description="Ubiquitin-like" evidence="13">
    <location>
        <begin position="81"/>
        <end position="156"/>
    </location>
</feature>
<feature type="domain" description="Ubiquitin-like" evidence="13">
    <location>
        <begin position="3"/>
        <end position="75"/>
    </location>
</feature>
<dbReference type="InterPro" id="IPR019956">
    <property type="entry name" value="Ubiquitin_dom"/>
</dbReference>
<dbReference type="FunFam" id="3.10.20.90:FF:000240">
    <property type="entry name" value="ISG15 ubiquitin-like modifier"/>
    <property type="match status" value="1"/>
</dbReference>
<keyword evidence="5" id="KW-0964">Secreted</keyword>
<accession>A0A4X1W935</accession>
<dbReference type="PRINTS" id="PR00348">
    <property type="entry name" value="UBIQUITIN"/>
</dbReference>
<dbReference type="InterPro" id="IPR029071">
    <property type="entry name" value="Ubiquitin-like_domsf"/>
</dbReference>
<dbReference type="PANTHER" id="PTHR10677">
    <property type="entry name" value="UBIQUILIN"/>
    <property type="match status" value="1"/>
</dbReference>